<evidence type="ECO:0000313" key="2">
    <source>
        <dbReference type="EMBL" id="MBQ0932009.1"/>
    </source>
</evidence>
<dbReference type="RefSeq" id="WP_210855213.1">
    <property type="nucleotide sequence ID" value="NZ_JAGQDD010000013.1"/>
</dbReference>
<keyword evidence="3" id="KW-1185">Reference proteome</keyword>
<comment type="similarity">
    <text evidence="1">Belongs to the UPF0311 family.</text>
</comment>
<dbReference type="Proteomes" id="UP000676246">
    <property type="component" value="Unassembled WGS sequence"/>
</dbReference>
<evidence type="ECO:0000313" key="3">
    <source>
        <dbReference type="Proteomes" id="UP000676246"/>
    </source>
</evidence>
<protein>
    <recommendedName>
        <fullName evidence="1">UPF0311 protein KAK03_16135</fullName>
    </recommendedName>
</protein>
<proteinExistence type="inferred from homology"/>
<dbReference type="HAMAP" id="MF_00775">
    <property type="entry name" value="UPF0311"/>
    <property type="match status" value="1"/>
</dbReference>
<dbReference type="Pfam" id="PF11578">
    <property type="entry name" value="DUF3237"/>
    <property type="match status" value="1"/>
</dbReference>
<organism evidence="2 3">
    <name type="scientific">Ideonella alba</name>
    <dbReference type="NCBI Taxonomy" id="2824118"/>
    <lineage>
        <taxon>Bacteria</taxon>
        <taxon>Pseudomonadati</taxon>
        <taxon>Pseudomonadota</taxon>
        <taxon>Betaproteobacteria</taxon>
        <taxon>Burkholderiales</taxon>
        <taxon>Sphaerotilaceae</taxon>
        <taxon>Ideonella</taxon>
    </lineage>
</organism>
<dbReference type="AlphaFoldDB" id="A0A940YLJ5"/>
<dbReference type="EMBL" id="JAGQDD010000013">
    <property type="protein sequence ID" value="MBQ0932009.1"/>
    <property type="molecule type" value="Genomic_DNA"/>
</dbReference>
<accession>A0A940YLJ5</accession>
<name>A0A940YLJ5_9BURK</name>
<dbReference type="InterPro" id="IPR020915">
    <property type="entry name" value="UPF0311"/>
</dbReference>
<dbReference type="PANTHER" id="PTHR37315">
    <property type="entry name" value="UPF0311 PROTEIN BLR7842"/>
    <property type="match status" value="1"/>
</dbReference>
<dbReference type="PANTHER" id="PTHR37315:SF1">
    <property type="entry name" value="UPF0311 PROTEIN BLR7842"/>
    <property type="match status" value="1"/>
</dbReference>
<sequence length="158" mass="16987">MTDPFSPPPALQPMCRVVCEVGALVSLGGPAKHGERRYVPLLGGTVEGPELSGEILPGGVDWQVLRADGVLEIAAHYVIRTPDGALVEVQSDGLRHGPAEVMARLARGEPVAASEYFFRTVVRFTTGAPAWAHLNRCLALAVGERQARAVRLDFHRIT</sequence>
<comment type="caution">
    <text evidence="2">The sequence shown here is derived from an EMBL/GenBank/DDBJ whole genome shotgun (WGS) entry which is preliminary data.</text>
</comment>
<dbReference type="Gene3D" id="2.40.160.20">
    <property type="match status" value="1"/>
</dbReference>
<gene>
    <name evidence="2" type="ORF">KAK03_16135</name>
</gene>
<reference evidence="2 3" key="1">
    <citation type="submission" date="2021-04" db="EMBL/GenBank/DDBJ databases">
        <title>The genome sequence of Ideonella sp. 3Y2.</title>
        <authorList>
            <person name="Liu Y."/>
        </authorList>
    </citation>
    <scope>NUCLEOTIDE SEQUENCE [LARGE SCALE GENOMIC DNA]</scope>
    <source>
        <strain evidence="2 3">3Y2</strain>
    </source>
</reference>
<evidence type="ECO:0000256" key="1">
    <source>
        <dbReference type="HAMAP-Rule" id="MF_00775"/>
    </source>
</evidence>